<dbReference type="Gene3D" id="1.10.10.10">
    <property type="entry name" value="Winged helix-like DNA-binding domain superfamily/Winged helix DNA-binding domain"/>
    <property type="match status" value="1"/>
</dbReference>
<dbReference type="InterPro" id="IPR036388">
    <property type="entry name" value="WH-like_DNA-bd_sf"/>
</dbReference>
<keyword evidence="1" id="KW-0805">Transcription regulation</keyword>
<organism evidence="6 7">
    <name type="scientific">Kaistia defluvii</name>
    <dbReference type="NCBI Taxonomy" id="410841"/>
    <lineage>
        <taxon>Bacteria</taxon>
        <taxon>Pseudomonadati</taxon>
        <taxon>Pseudomonadota</taxon>
        <taxon>Alphaproteobacteria</taxon>
        <taxon>Hyphomicrobiales</taxon>
        <taxon>Kaistiaceae</taxon>
        <taxon>Kaistia</taxon>
    </lineage>
</organism>
<dbReference type="InterPro" id="IPR036390">
    <property type="entry name" value="WH_DNA-bd_sf"/>
</dbReference>
<dbReference type="SMART" id="SM00418">
    <property type="entry name" value="HTH_ARSR"/>
    <property type="match status" value="1"/>
</dbReference>
<evidence type="ECO:0000256" key="4">
    <source>
        <dbReference type="SAM" id="MobiDB-lite"/>
    </source>
</evidence>
<name>A0ABV2R4J1_9HYPH</name>
<comment type="caution">
    <text evidence="6">The sequence shown here is derived from an EMBL/GenBank/DDBJ whole genome shotgun (WGS) entry which is preliminary data.</text>
</comment>
<dbReference type="PROSITE" id="PS50987">
    <property type="entry name" value="HTH_ARSR_2"/>
    <property type="match status" value="1"/>
</dbReference>
<dbReference type="PANTHER" id="PTHR33154:SF33">
    <property type="entry name" value="TRANSCRIPTIONAL REPRESSOR SDPR"/>
    <property type="match status" value="1"/>
</dbReference>
<dbReference type="Pfam" id="PF12840">
    <property type="entry name" value="HTH_20"/>
    <property type="match status" value="1"/>
</dbReference>
<proteinExistence type="predicted"/>
<dbReference type="CDD" id="cd00090">
    <property type="entry name" value="HTH_ARSR"/>
    <property type="match status" value="1"/>
</dbReference>
<dbReference type="InterPro" id="IPR051081">
    <property type="entry name" value="HTH_MetalResp_TranReg"/>
</dbReference>
<sequence>MTNIDALPPDPDLTPLGEPPRLSDRQIVLISKALAEPRRYQILKDLGATGGPMTCSCVLQNHAVSAATISHHLKELETAGLIEIVREGKFASLVLQRDVLDAYLSQLSQI</sequence>
<dbReference type="PRINTS" id="PR00778">
    <property type="entry name" value="HTHARSR"/>
</dbReference>
<dbReference type="InterPro" id="IPR001845">
    <property type="entry name" value="HTH_ArsR_DNA-bd_dom"/>
</dbReference>
<gene>
    <name evidence="6" type="ORF">ABIE08_004174</name>
</gene>
<evidence type="ECO:0000256" key="3">
    <source>
        <dbReference type="ARBA" id="ARBA00023163"/>
    </source>
</evidence>
<evidence type="ECO:0000256" key="2">
    <source>
        <dbReference type="ARBA" id="ARBA00023125"/>
    </source>
</evidence>
<dbReference type="Proteomes" id="UP001549321">
    <property type="component" value="Unassembled WGS sequence"/>
</dbReference>
<feature type="domain" description="HTH arsR-type" evidence="5">
    <location>
        <begin position="19"/>
        <end position="110"/>
    </location>
</feature>
<keyword evidence="7" id="KW-1185">Reference proteome</keyword>
<dbReference type="SUPFAM" id="SSF46785">
    <property type="entry name" value="Winged helix' DNA-binding domain"/>
    <property type="match status" value="1"/>
</dbReference>
<keyword evidence="2" id="KW-0238">DNA-binding</keyword>
<evidence type="ECO:0000256" key="1">
    <source>
        <dbReference type="ARBA" id="ARBA00023015"/>
    </source>
</evidence>
<evidence type="ECO:0000313" key="7">
    <source>
        <dbReference type="Proteomes" id="UP001549321"/>
    </source>
</evidence>
<dbReference type="EMBL" id="JBEPSM010000004">
    <property type="protein sequence ID" value="MET4636216.1"/>
    <property type="molecule type" value="Genomic_DNA"/>
</dbReference>
<dbReference type="RefSeq" id="WP_354553752.1">
    <property type="nucleotide sequence ID" value="NZ_JBEPSM010000004.1"/>
</dbReference>
<protein>
    <submittedName>
        <fullName evidence="6">ArsR family transcriptional regulator</fullName>
    </submittedName>
</protein>
<keyword evidence="3" id="KW-0804">Transcription</keyword>
<evidence type="ECO:0000313" key="6">
    <source>
        <dbReference type="EMBL" id="MET4636216.1"/>
    </source>
</evidence>
<dbReference type="PANTHER" id="PTHR33154">
    <property type="entry name" value="TRANSCRIPTIONAL REGULATOR, ARSR FAMILY"/>
    <property type="match status" value="1"/>
</dbReference>
<dbReference type="InterPro" id="IPR011991">
    <property type="entry name" value="ArsR-like_HTH"/>
</dbReference>
<evidence type="ECO:0000259" key="5">
    <source>
        <dbReference type="PROSITE" id="PS50987"/>
    </source>
</evidence>
<reference evidence="6 7" key="1">
    <citation type="submission" date="2024-06" db="EMBL/GenBank/DDBJ databases">
        <title>Sorghum-associated microbial communities from plants grown in Nebraska, USA.</title>
        <authorList>
            <person name="Schachtman D."/>
        </authorList>
    </citation>
    <scope>NUCLEOTIDE SEQUENCE [LARGE SCALE GENOMIC DNA]</scope>
    <source>
        <strain evidence="6 7">3207</strain>
    </source>
</reference>
<feature type="region of interest" description="Disordered" evidence="4">
    <location>
        <begin position="1"/>
        <end position="20"/>
    </location>
</feature>
<accession>A0ABV2R4J1</accession>